<dbReference type="InterPro" id="IPR046335">
    <property type="entry name" value="LacI/GalR-like_sensor"/>
</dbReference>
<keyword evidence="1" id="KW-0805">Transcription regulation</keyword>
<evidence type="ECO:0000256" key="2">
    <source>
        <dbReference type="ARBA" id="ARBA00023125"/>
    </source>
</evidence>
<proteinExistence type="predicted"/>
<evidence type="ECO:0000313" key="6">
    <source>
        <dbReference type="Proteomes" id="UP000051515"/>
    </source>
</evidence>
<organism evidence="5 6">
    <name type="scientific">Companilactobacillus bobalius DSM 19674</name>
    <dbReference type="NCBI Taxonomy" id="1423788"/>
    <lineage>
        <taxon>Bacteria</taxon>
        <taxon>Bacillati</taxon>
        <taxon>Bacillota</taxon>
        <taxon>Bacilli</taxon>
        <taxon>Lactobacillales</taxon>
        <taxon>Lactobacillaceae</taxon>
        <taxon>Companilactobacillus</taxon>
        <taxon>Companilactobacillus bobalius</taxon>
    </lineage>
</organism>
<dbReference type="InterPro" id="IPR028082">
    <property type="entry name" value="Peripla_BP_I"/>
</dbReference>
<sequence length="302" mass="33634">MLARGMVSRKTNTLAVVISDINNPYFTDLLSQIGEIAHRSGYTLLLINTMTAGNNSKNSVQIEIDAFQSIEERKVDGVLILGGEIDKEEINKNYIEALNILNEHIPVVIIGQKVNGCNATFVERNQSQSVSIITRHLLALGHKNLAFIGGQPGIRVTSQRVNEFKKVLNIYSPSKNQQVILTDFYTQSGYDAITELLNSRKPLPEAIVAINDQVAFGAIRCLQDHQIEVPTDIALGSCDEFPGSEFMIPRITTVNQHNEKLGKIALFYLFNLIENKDFETIETNDLPELIIRESCGAHLLNK</sequence>
<accession>A0A0R1KTT9</accession>
<protein>
    <submittedName>
        <fullName evidence="5">Laci family transcriptional regulator</fullName>
    </submittedName>
</protein>
<feature type="domain" description="Transcriptional regulator LacI/GalR-like sensor" evidence="4">
    <location>
        <begin position="135"/>
        <end position="295"/>
    </location>
</feature>
<evidence type="ECO:0000259" key="4">
    <source>
        <dbReference type="Pfam" id="PF13377"/>
    </source>
</evidence>
<dbReference type="Gene3D" id="3.40.50.2300">
    <property type="match status" value="2"/>
</dbReference>
<evidence type="ECO:0000313" key="5">
    <source>
        <dbReference type="EMBL" id="KRK83977.1"/>
    </source>
</evidence>
<dbReference type="STRING" id="1423788.FC78_GL000983"/>
<keyword evidence="2" id="KW-0238">DNA-binding</keyword>
<dbReference type="CDD" id="cd06267">
    <property type="entry name" value="PBP1_LacI_sugar_binding-like"/>
    <property type="match status" value="1"/>
</dbReference>
<dbReference type="Pfam" id="PF13377">
    <property type="entry name" value="Peripla_BP_3"/>
    <property type="match status" value="1"/>
</dbReference>
<evidence type="ECO:0000256" key="3">
    <source>
        <dbReference type="ARBA" id="ARBA00023163"/>
    </source>
</evidence>
<dbReference type="SUPFAM" id="SSF53822">
    <property type="entry name" value="Periplasmic binding protein-like I"/>
    <property type="match status" value="1"/>
</dbReference>
<reference evidence="5 6" key="1">
    <citation type="journal article" date="2015" name="Genome Announc.">
        <title>Expanding the biotechnology potential of lactobacilli through comparative genomics of 213 strains and associated genera.</title>
        <authorList>
            <person name="Sun Z."/>
            <person name="Harris H.M."/>
            <person name="McCann A."/>
            <person name="Guo C."/>
            <person name="Argimon S."/>
            <person name="Zhang W."/>
            <person name="Yang X."/>
            <person name="Jeffery I.B."/>
            <person name="Cooney J.C."/>
            <person name="Kagawa T.F."/>
            <person name="Liu W."/>
            <person name="Song Y."/>
            <person name="Salvetti E."/>
            <person name="Wrobel A."/>
            <person name="Rasinkangas P."/>
            <person name="Parkhill J."/>
            <person name="Rea M.C."/>
            <person name="O'Sullivan O."/>
            <person name="Ritari J."/>
            <person name="Douillard F.P."/>
            <person name="Paul Ross R."/>
            <person name="Yang R."/>
            <person name="Briner A.E."/>
            <person name="Felis G.E."/>
            <person name="de Vos W.M."/>
            <person name="Barrangou R."/>
            <person name="Klaenhammer T.R."/>
            <person name="Caufield P.W."/>
            <person name="Cui Y."/>
            <person name="Zhang H."/>
            <person name="O'Toole P.W."/>
        </authorList>
    </citation>
    <scope>NUCLEOTIDE SEQUENCE [LARGE SCALE GENOMIC DNA]</scope>
    <source>
        <strain evidence="5 6">DSM 19674</strain>
    </source>
</reference>
<keyword evidence="6" id="KW-1185">Reference proteome</keyword>
<dbReference type="EMBL" id="AZDY01000029">
    <property type="protein sequence ID" value="KRK83977.1"/>
    <property type="molecule type" value="Genomic_DNA"/>
</dbReference>
<comment type="caution">
    <text evidence="5">The sequence shown here is derived from an EMBL/GenBank/DDBJ whole genome shotgun (WGS) entry which is preliminary data.</text>
</comment>
<dbReference type="GO" id="GO:0000976">
    <property type="term" value="F:transcription cis-regulatory region binding"/>
    <property type="evidence" value="ECO:0007669"/>
    <property type="project" value="TreeGrafter"/>
</dbReference>
<gene>
    <name evidence="5" type="ORF">FC78_GL000983</name>
</gene>
<evidence type="ECO:0000256" key="1">
    <source>
        <dbReference type="ARBA" id="ARBA00023015"/>
    </source>
</evidence>
<name>A0A0R1KTT9_9LACO</name>
<dbReference type="PANTHER" id="PTHR30146">
    <property type="entry name" value="LACI-RELATED TRANSCRIPTIONAL REPRESSOR"/>
    <property type="match status" value="1"/>
</dbReference>
<keyword evidence="3" id="KW-0804">Transcription</keyword>
<dbReference type="PANTHER" id="PTHR30146:SF150">
    <property type="entry name" value="ARABINOSE METABOLISM TRANSCRIPTIONAL REPRESSOR"/>
    <property type="match status" value="1"/>
</dbReference>
<dbReference type="Proteomes" id="UP000051515">
    <property type="component" value="Unassembled WGS sequence"/>
</dbReference>
<dbReference type="PATRIC" id="fig|1423788.3.peg.1009"/>
<dbReference type="GO" id="GO:0003700">
    <property type="term" value="F:DNA-binding transcription factor activity"/>
    <property type="evidence" value="ECO:0007669"/>
    <property type="project" value="TreeGrafter"/>
</dbReference>
<dbReference type="AlphaFoldDB" id="A0A0R1KTT9"/>